<dbReference type="CDD" id="cd07989">
    <property type="entry name" value="LPLAT_AGPAT-like"/>
    <property type="match status" value="1"/>
</dbReference>
<dbReference type="RefSeq" id="WP_322346769.1">
    <property type="nucleotide sequence ID" value="NZ_CP129968.2"/>
</dbReference>
<keyword evidence="4" id="KW-1133">Transmembrane helix</keyword>
<dbReference type="GO" id="GO:0003841">
    <property type="term" value="F:1-acylglycerol-3-phosphate O-acyltransferase activity"/>
    <property type="evidence" value="ECO:0007669"/>
    <property type="project" value="TreeGrafter"/>
</dbReference>
<proteinExistence type="predicted"/>
<keyword evidence="4" id="KW-0812">Transmembrane</keyword>
<evidence type="ECO:0000313" key="6">
    <source>
        <dbReference type="EMBL" id="WKK79725.2"/>
    </source>
</evidence>
<keyword evidence="4" id="KW-0472">Membrane</keyword>
<evidence type="ECO:0000256" key="1">
    <source>
        <dbReference type="ARBA" id="ARBA00005189"/>
    </source>
</evidence>
<evidence type="ECO:0000256" key="4">
    <source>
        <dbReference type="SAM" id="Phobius"/>
    </source>
</evidence>
<dbReference type="PANTHER" id="PTHR10434:SF11">
    <property type="entry name" value="1-ACYL-SN-GLYCEROL-3-PHOSPHATE ACYLTRANSFERASE"/>
    <property type="match status" value="1"/>
</dbReference>
<dbReference type="PANTHER" id="PTHR10434">
    <property type="entry name" value="1-ACYL-SN-GLYCEROL-3-PHOSPHATE ACYLTRANSFERASE"/>
    <property type="match status" value="1"/>
</dbReference>
<evidence type="ECO:0000256" key="2">
    <source>
        <dbReference type="ARBA" id="ARBA00022679"/>
    </source>
</evidence>
<keyword evidence="3 6" id="KW-0012">Acyltransferase</keyword>
<accession>A0AA49GBX6</accession>
<gene>
    <name evidence="6" type="ORF">QYS47_20780</name>
</gene>
<comment type="pathway">
    <text evidence="1">Lipid metabolism.</text>
</comment>
<reference evidence="6" key="1">
    <citation type="submission" date="2023-08" db="EMBL/GenBank/DDBJ databases">
        <title>Comparative genomics and taxonomic characterization of three novel marine species of genus Marivirga.</title>
        <authorList>
            <person name="Muhammad N."/>
            <person name="Kim S.-G."/>
        </authorList>
    </citation>
    <scope>NUCLEOTIDE SEQUENCE</scope>
    <source>
        <strain evidence="6">BKB1-2</strain>
    </source>
</reference>
<dbReference type="SMART" id="SM00563">
    <property type="entry name" value="PlsC"/>
    <property type="match status" value="1"/>
</dbReference>
<evidence type="ECO:0000256" key="3">
    <source>
        <dbReference type="ARBA" id="ARBA00023315"/>
    </source>
</evidence>
<dbReference type="Pfam" id="PF01553">
    <property type="entry name" value="Acyltransferase"/>
    <property type="match status" value="1"/>
</dbReference>
<dbReference type="EMBL" id="CP129968">
    <property type="protein sequence ID" value="WKK79725.2"/>
    <property type="molecule type" value="Genomic_DNA"/>
</dbReference>
<dbReference type="KEGG" id="marp:QYS47_20780"/>
<dbReference type="SUPFAM" id="SSF69593">
    <property type="entry name" value="Glycerol-3-phosphate (1)-acyltransferase"/>
    <property type="match status" value="1"/>
</dbReference>
<feature type="transmembrane region" description="Helical" evidence="4">
    <location>
        <begin position="9"/>
        <end position="31"/>
    </location>
</feature>
<sequence length="247" mass="28866">MRNFLKKIYTFWCAIVFVGLFIILFPFYLIIIFNKNWHRHCIVVNRIWANIALFLVGIKKEFKGKEYIDVKQQYVYCANHFSLLDIVSFGFAPQSVVYVGKSSLAKIPLFGYMFKKLHVTVNRASKTHSYKAFQLALKKMGEDRSLVMFPEGGILSRKIPEMARFKDGAFRAAIIKQIPIVPVTLPDNWIILPDEKIPLISRRKMRMVYHEPISTEGLNMEDVPALKEKVYDIISEELKTQIEYEYQ</sequence>
<name>A0AA49GBX6_9BACT</name>
<dbReference type="GO" id="GO:0006654">
    <property type="term" value="P:phosphatidic acid biosynthetic process"/>
    <property type="evidence" value="ECO:0007669"/>
    <property type="project" value="TreeGrafter"/>
</dbReference>
<dbReference type="InterPro" id="IPR002123">
    <property type="entry name" value="Plipid/glycerol_acylTrfase"/>
</dbReference>
<keyword evidence="2" id="KW-0808">Transferase</keyword>
<dbReference type="AlphaFoldDB" id="A0AA49GBX6"/>
<dbReference type="Proteomes" id="UP001232019">
    <property type="component" value="Chromosome"/>
</dbReference>
<feature type="domain" description="Phospholipid/glycerol acyltransferase" evidence="5">
    <location>
        <begin position="74"/>
        <end position="188"/>
    </location>
</feature>
<organism evidence="6">
    <name type="scientific">Marivirga arenosa</name>
    <dbReference type="NCBI Taxonomy" id="3059076"/>
    <lineage>
        <taxon>Bacteria</taxon>
        <taxon>Pseudomonadati</taxon>
        <taxon>Bacteroidota</taxon>
        <taxon>Cytophagia</taxon>
        <taxon>Cytophagales</taxon>
        <taxon>Marivirgaceae</taxon>
        <taxon>Marivirga</taxon>
    </lineage>
</organism>
<evidence type="ECO:0000259" key="5">
    <source>
        <dbReference type="SMART" id="SM00563"/>
    </source>
</evidence>
<protein>
    <submittedName>
        <fullName evidence="6">Lysophospholipid acyltransferase family protein</fullName>
    </submittedName>
</protein>